<sequence>MKQYAIGFLAGVIISMVFFLYSSFQTSTQDKDLIRRLNYIESKVNDIYDNCN</sequence>
<keyword evidence="1" id="KW-1133">Transmembrane helix</keyword>
<proteinExistence type="predicted"/>
<dbReference type="AlphaFoldDB" id="A0A382DM44"/>
<evidence type="ECO:0000256" key="1">
    <source>
        <dbReference type="SAM" id="Phobius"/>
    </source>
</evidence>
<feature type="transmembrane region" description="Helical" evidence="1">
    <location>
        <begin position="6"/>
        <end position="24"/>
    </location>
</feature>
<accession>A0A382DM44</accession>
<keyword evidence="1" id="KW-0472">Membrane</keyword>
<gene>
    <name evidence="2" type="ORF">METZ01_LOCUS192119</name>
</gene>
<evidence type="ECO:0000313" key="2">
    <source>
        <dbReference type="EMBL" id="SVB39265.1"/>
    </source>
</evidence>
<dbReference type="EMBL" id="UINC01039995">
    <property type="protein sequence ID" value="SVB39265.1"/>
    <property type="molecule type" value="Genomic_DNA"/>
</dbReference>
<keyword evidence="1" id="KW-0812">Transmembrane</keyword>
<protein>
    <submittedName>
        <fullName evidence="2">Uncharacterized protein</fullName>
    </submittedName>
</protein>
<reference evidence="2" key="1">
    <citation type="submission" date="2018-05" db="EMBL/GenBank/DDBJ databases">
        <authorList>
            <person name="Lanie J.A."/>
            <person name="Ng W.-L."/>
            <person name="Kazmierczak K.M."/>
            <person name="Andrzejewski T.M."/>
            <person name="Davidsen T.M."/>
            <person name="Wayne K.J."/>
            <person name="Tettelin H."/>
            <person name="Glass J.I."/>
            <person name="Rusch D."/>
            <person name="Podicherti R."/>
            <person name="Tsui H.-C.T."/>
            <person name="Winkler M.E."/>
        </authorList>
    </citation>
    <scope>NUCLEOTIDE SEQUENCE</scope>
</reference>
<organism evidence="2">
    <name type="scientific">marine metagenome</name>
    <dbReference type="NCBI Taxonomy" id="408172"/>
    <lineage>
        <taxon>unclassified sequences</taxon>
        <taxon>metagenomes</taxon>
        <taxon>ecological metagenomes</taxon>
    </lineage>
</organism>
<name>A0A382DM44_9ZZZZ</name>